<sequence>MASSSSAAAASSSSSSAAPASSSSSSAAASSSSAPFPLPAAPSLALESTPLLPSSDGYTDAGFHLCGCGPRLRDRALAAFLTLFLVWLLNVAKEASNDALPSTMPYFEAYDTQAELSFYEKLPLYGDFFYAAGKGAQIVANHFAGARLTILSATTLAAVGLFGCATGPISAAPPKTIGWGTAQLGTGMLWSSSGRIFANWVDFSGRGRLLAVVFGIGTDGGGGLTTLLYSFVAPFSWRAPFLIGGGLFLVVAGLCAGLLRGSAREAGFRAPHEAASLATGAGPDPLKHATLLKALSVFLLSIRCLLTIAACTAYATAWGAVLSYLPDYAVDQLGASKGAGTRLVSWGSFGAAFGSVISGVVCDFLPGNGVLIFTVFVKLLGVGGGIALVWIDGFADKGHGSYTWAVGTCVVLLAISIFYSWTVIINLFALRYGGPSHCATLQGLQDFLSYLIRIPLLLWVADWADNKQYRAMLWFVLAMAIVGHVCILIFLVIDQTMPPKPRAIDAPAESSDARPDPPDDKPKEEPRNEAYSDAAIRVTVAGFTQSEATEDPG</sequence>
<evidence type="ECO:0000256" key="5">
    <source>
        <dbReference type="SAM" id="MobiDB-lite"/>
    </source>
</evidence>
<reference evidence="7 8" key="1">
    <citation type="journal article" date="2024" name="Science">
        <title>Giant polyketide synthase enzymes in the biosynthesis of giant marine polyether toxins.</title>
        <authorList>
            <person name="Fallon T.R."/>
            <person name="Shende V.V."/>
            <person name="Wierzbicki I.H."/>
            <person name="Pendleton A.L."/>
            <person name="Watervoot N.F."/>
            <person name="Auber R.P."/>
            <person name="Gonzalez D.J."/>
            <person name="Wisecaver J.H."/>
            <person name="Moore B.S."/>
        </authorList>
    </citation>
    <scope>NUCLEOTIDE SEQUENCE [LARGE SCALE GENOMIC DNA]</scope>
    <source>
        <strain evidence="7 8">12B1</strain>
    </source>
</reference>
<dbReference type="GO" id="GO:0016020">
    <property type="term" value="C:membrane"/>
    <property type="evidence" value="ECO:0007669"/>
    <property type="project" value="UniProtKB-ARBA"/>
</dbReference>
<keyword evidence="3 6" id="KW-1133">Transmembrane helix</keyword>
<accession>A0AB34IP85</accession>
<dbReference type="PANTHER" id="PTHR43826:SF3">
    <property type="entry name" value="GLUCOSE-6-PHOSPHATE EXCHANGER SLC37A4"/>
    <property type="match status" value="1"/>
</dbReference>
<evidence type="ECO:0000256" key="4">
    <source>
        <dbReference type="ARBA" id="ARBA00023136"/>
    </source>
</evidence>
<feature type="transmembrane region" description="Helical" evidence="6">
    <location>
        <begin position="209"/>
        <end position="231"/>
    </location>
</feature>
<feature type="compositionally biased region" description="Basic and acidic residues" evidence="5">
    <location>
        <begin position="511"/>
        <end position="530"/>
    </location>
</feature>
<dbReference type="EMBL" id="JBGBPQ010000022">
    <property type="protein sequence ID" value="KAL1502945.1"/>
    <property type="molecule type" value="Genomic_DNA"/>
</dbReference>
<feature type="transmembrane region" description="Helical" evidence="6">
    <location>
        <begin position="343"/>
        <end position="362"/>
    </location>
</feature>
<evidence type="ECO:0000256" key="1">
    <source>
        <dbReference type="ARBA" id="ARBA00004127"/>
    </source>
</evidence>
<evidence type="ECO:0000256" key="2">
    <source>
        <dbReference type="ARBA" id="ARBA00022692"/>
    </source>
</evidence>
<feature type="transmembrane region" description="Helical" evidence="6">
    <location>
        <begin position="369"/>
        <end position="391"/>
    </location>
</feature>
<dbReference type="AlphaFoldDB" id="A0AB34IP85"/>
<gene>
    <name evidence="7" type="ORF">AB1Y20_011016</name>
</gene>
<dbReference type="InterPro" id="IPR051337">
    <property type="entry name" value="OPA_Antiporter"/>
</dbReference>
<feature type="transmembrane region" description="Helical" evidence="6">
    <location>
        <begin position="403"/>
        <end position="429"/>
    </location>
</feature>
<dbReference type="InterPro" id="IPR036259">
    <property type="entry name" value="MFS_trans_sf"/>
</dbReference>
<feature type="region of interest" description="Disordered" evidence="5">
    <location>
        <begin position="503"/>
        <end position="534"/>
    </location>
</feature>
<dbReference type="GO" id="GO:0061513">
    <property type="term" value="F:glucose 6-phosphate:phosphate antiporter activity"/>
    <property type="evidence" value="ECO:0007669"/>
    <property type="project" value="TreeGrafter"/>
</dbReference>
<protein>
    <recommendedName>
        <fullName evidence="9">Major facilitator superfamily (MFS) profile domain-containing protein</fullName>
    </recommendedName>
</protein>
<dbReference type="InterPro" id="IPR011701">
    <property type="entry name" value="MFS"/>
</dbReference>
<comment type="subcellular location">
    <subcellularLocation>
        <location evidence="1">Endomembrane system</location>
        <topology evidence="1">Multi-pass membrane protein</topology>
    </subcellularLocation>
</comment>
<dbReference type="Gene3D" id="1.20.1250.20">
    <property type="entry name" value="MFS general substrate transporter like domains"/>
    <property type="match status" value="2"/>
</dbReference>
<dbReference type="CDD" id="cd06174">
    <property type="entry name" value="MFS"/>
    <property type="match status" value="1"/>
</dbReference>
<feature type="transmembrane region" description="Helical" evidence="6">
    <location>
        <begin position="237"/>
        <end position="259"/>
    </location>
</feature>
<feature type="transmembrane region" description="Helical" evidence="6">
    <location>
        <begin position="297"/>
        <end position="323"/>
    </location>
</feature>
<name>A0AB34IP85_PRYPA</name>
<organism evidence="7 8">
    <name type="scientific">Prymnesium parvum</name>
    <name type="common">Toxic golden alga</name>
    <dbReference type="NCBI Taxonomy" id="97485"/>
    <lineage>
        <taxon>Eukaryota</taxon>
        <taxon>Haptista</taxon>
        <taxon>Haptophyta</taxon>
        <taxon>Prymnesiophyceae</taxon>
        <taxon>Prymnesiales</taxon>
        <taxon>Prymnesiaceae</taxon>
        <taxon>Prymnesium</taxon>
    </lineage>
</organism>
<keyword evidence="2 6" id="KW-0812">Transmembrane</keyword>
<keyword evidence="8" id="KW-1185">Reference proteome</keyword>
<evidence type="ECO:0000256" key="3">
    <source>
        <dbReference type="ARBA" id="ARBA00022989"/>
    </source>
</evidence>
<dbReference type="GO" id="GO:0012505">
    <property type="term" value="C:endomembrane system"/>
    <property type="evidence" value="ECO:0007669"/>
    <property type="project" value="UniProtKB-SubCell"/>
</dbReference>
<evidence type="ECO:0000313" key="7">
    <source>
        <dbReference type="EMBL" id="KAL1502945.1"/>
    </source>
</evidence>
<evidence type="ECO:0008006" key="9">
    <source>
        <dbReference type="Google" id="ProtNLM"/>
    </source>
</evidence>
<proteinExistence type="predicted"/>
<dbReference type="Proteomes" id="UP001515480">
    <property type="component" value="Unassembled WGS sequence"/>
</dbReference>
<dbReference type="SUPFAM" id="SSF103473">
    <property type="entry name" value="MFS general substrate transporter"/>
    <property type="match status" value="1"/>
</dbReference>
<comment type="caution">
    <text evidence="7">The sequence shown here is derived from an EMBL/GenBank/DDBJ whole genome shotgun (WGS) entry which is preliminary data.</text>
</comment>
<evidence type="ECO:0000313" key="8">
    <source>
        <dbReference type="Proteomes" id="UP001515480"/>
    </source>
</evidence>
<dbReference type="PANTHER" id="PTHR43826">
    <property type="entry name" value="GLUCOSE-6-PHOSPHATE EXCHANGER SLC37A4"/>
    <property type="match status" value="1"/>
</dbReference>
<dbReference type="GO" id="GO:0035435">
    <property type="term" value="P:phosphate ion transmembrane transport"/>
    <property type="evidence" value="ECO:0007669"/>
    <property type="project" value="TreeGrafter"/>
</dbReference>
<feature type="transmembrane region" description="Helical" evidence="6">
    <location>
        <begin position="473"/>
        <end position="493"/>
    </location>
</feature>
<evidence type="ECO:0000256" key="6">
    <source>
        <dbReference type="SAM" id="Phobius"/>
    </source>
</evidence>
<dbReference type="Pfam" id="PF07690">
    <property type="entry name" value="MFS_1"/>
    <property type="match status" value="1"/>
</dbReference>
<keyword evidence="4 6" id="KW-0472">Membrane</keyword>
<feature type="region of interest" description="Disordered" evidence="5">
    <location>
        <begin position="1"/>
        <end position="35"/>
    </location>
</feature>